<dbReference type="Proteomes" id="UP001596432">
    <property type="component" value="Unassembled WGS sequence"/>
</dbReference>
<feature type="region of interest" description="Disordered" evidence="3">
    <location>
        <begin position="169"/>
        <end position="188"/>
    </location>
</feature>
<dbReference type="RefSeq" id="WP_274324054.1">
    <property type="nucleotide sequence ID" value="NZ_CP118158.1"/>
</dbReference>
<accession>A0ABD5XTK7</accession>
<feature type="domain" description="ATP-grasp" evidence="4">
    <location>
        <begin position="127"/>
        <end position="317"/>
    </location>
</feature>
<dbReference type="InterPro" id="IPR011761">
    <property type="entry name" value="ATP-grasp"/>
</dbReference>
<keyword evidence="6" id="KW-1185">Reference proteome</keyword>
<keyword evidence="2" id="KW-0067">ATP-binding</keyword>
<sequence>MSIDPADGPRSVVVPAIDAPSSVACVRSLGKRGIHTIVVSEDDDAAAFRSRYAGETIVVPSPHDDLVAYKDALLALAMRPDVLTILPVREEDVYALARYREEFEPHVEAQWPTREGLERVQDRVQLFDAAERAGVAVPDTRLLDEVDDWDREWIVKGRYTLLADAYVDDYPPEKSRDPPSTQYLNGDKPDVETIRHQNGHTPIVQEFLPTTDEYAFFALYDEGEPVSTFQHRQVRAYNYAGGPSSFRESVSIPELGESGRALLGELDWHGLAMVEFLRNDETGEFELMEINPRLWSSLPFSVRAGADFPYHYWQLARGERDRIDDDYEVGTAGHLLRGELSYLHSVLFDDEELVERPDRREAFAEVIESLREHPRFDYLRLDDPKPFVRDALNTLV</sequence>
<keyword evidence="2" id="KW-0547">Nucleotide-binding</keyword>
<dbReference type="PROSITE" id="PS00867">
    <property type="entry name" value="CPSASE_2"/>
    <property type="match status" value="1"/>
</dbReference>
<keyword evidence="5" id="KW-0436">Ligase</keyword>
<dbReference type="AlphaFoldDB" id="A0ABD5XTK7"/>
<dbReference type="InterPro" id="IPR005479">
    <property type="entry name" value="CPAse_ATP-bd"/>
</dbReference>
<evidence type="ECO:0000259" key="4">
    <source>
        <dbReference type="PROSITE" id="PS50975"/>
    </source>
</evidence>
<evidence type="ECO:0000256" key="3">
    <source>
        <dbReference type="SAM" id="MobiDB-lite"/>
    </source>
</evidence>
<dbReference type="PROSITE" id="PS50975">
    <property type="entry name" value="ATP_GRASP"/>
    <property type="match status" value="1"/>
</dbReference>
<dbReference type="GO" id="GO:0016874">
    <property type="term" value="F:ligase activity"/>
    <property type="evidence" value="ECO:0007669"/>
    <property type="project" value="UniProtKB-KW"/>
</dbReference>
<dbReference type="SUPFAM" id="SSF56059">
    <property type="entry name" value="Glutathione synthetase ATP-binding domain-like"/>
    <property type="match status" value="1"/>
</dbReference>
<evidence type="ECO:0000256" key="1">
    <source>
        <dbReference type="ARBA" id="ARBA00001936"/>
    </source>
</evidence>
<comment type="caution">
    <text evidence="5">The sequence shown here is derived from an EMBL/GenBank/DDBJ whole genome shotgun (WGS) entry which is preliminary data.</text>
</comment>
<organism evidence="5 6">
    <name type="scientific">Halosimplex aquaticum</name>
    <dbReference type="NCBI Taxonomy" id="3026162"/>
    <lineage>
        <taxon>Archaea</taxon>
        <taxon>Methanobacteriati</taxon>
        <taxon>Methanobacteriota</taxon>
        <taxon>Stenosarchaea group</taxon>
        <taxon>Halobacteria</taxon>
        <taxon>Halobacteriales</taxon>
        <taxon>Haloarculaceae</taxon>
        <taxon>Halosimplex</taxon>
    </lineage>
</organism>
<dbReference type="GO" id="GO:0005524">
    <property type="term" value="F:ATP binding"/>
    <property type="evidence" value="ECO:0007669"/>
    <property type="project" value="UniProtKB-UniRule"/>
</dbReference>
<dbReference type="EMBL" id="JBHTAS010000001">
    <property type="protein sequence ID" value="MFC7138427.1"/>
    <property type="molecule type" value="Genomic_DNA"/>
</dbReference>
<evidence type="ECO:0000313" key="5">
    <source>
        <dbReference type="EMBL" id="MFC7138427.1"/>
    </source>
</evidence>
<name>A0ABD5XTK7_9EURY</name>
<reference evidence="5 6" key="1">
    <citation type="journal article" date="2019" name="Int. J. Syst. Evol. Microbiol.">
        <title>The Global Catalogue of Microorganisms (GCM) 10K type strain sequencing project: providing services to taxonomists for standard genome sequencing and annotation.</title>
        <authorList>
            <consortium name="The Broad Institute Genomics Platform"/>
            <consortium name="The Broad Institute Genome Sequencing Center for Infectious Disease"/>
            <person name="Wu L."/>
            <person name="Ma J."/>
        </authorList>
    </citation>
    <scope>NUCLEOTIDE SEQUENCE [LARGE SCALE GENOMIC DNA]</scope>
    <source>
        <strain evidence="5 6">XZYJT29</strain>
    </source>
</reference>
<evidence type="ECO:0000313" key="6">
    <source>
        <dbReference type="Proteomes" id="UP001596432"/>
    </source>
</evidence>
<dbReference type="Gene3D" id="3.30.470.20">
    <property type="entry name" value="ATP-grasp fold, B domain"/>
    <property type="match status" value="1"/>
</dbReference>
<gene>
    <name evidence="5" type="ORF">ACFQMA_01070</name>
</gene>
<protein>
    <submittedName>
        <fullName evidence="5">Carboxylate--amine ligase</fullName>
    </submittedName>
</protein>
<comment type="cofactor">
    <cofactor evidence="1">
        <name>Mn(2+)</name>
        <dbReference type="ChEBI" id="CHEBI:29035"/>
    </cofactor>
</comment>
<evidence type="ECO:0000256" key="2">
    <source>
        <dbReference type="PROSITE-ProRule" id="PRU00409"/>
    </source>
</evidence>
<dbReference type="GeneID" id="78818664"/>
<dbReference type="Gene3D" id="3.40.50.20">
    <property type="match status" value="1"/>
</dbReference>
<proteinExistence type="predicted"/>